<name>A0A329QFZ8_9ACTN</name>
<gene>
    <name evidence="1" type="ORF">DPM12_17545</name>
</gene>
<sequence length="95" mass="10696">MTLLGIDERGRPAIVGVEDVVYVDEAGYFCQVSHEEIVDFQPDPLLTEEAAKKIRAEERERIADLVERDITRRAGVLLDASGCARLARWLREGAR</sequence>
<dbReference type="EMBL" id="QMIG01000022">
    <property type="protein sequence ID" value="RAW11146.1"/>
    <property type="molecule type" value="Genomic_DNA"/>
</dbReference>
<dbReference type="Proteomes" id="UP000250462">
    <property type="component" value="Unassembled WGS sequence"/>
</dbReference>
<dbReference type="AlphaFoldDB" id="A0A329QFZ8"/>
<proteinExistence type="predicted"/>
<evidence type="ECO:0000313" key="2">
    <source>
        <dbReference type="Proteomes" id="UP000250462"/>
    </source>
</evidence>
<keyword evidence="2" id="KW-1185">Reference proteome</keyword>
<protein>
    <submittedName>
        <fullName evidence="1">Uncharacterized protein</fullName>
    </submittedName>
</protein>
<organism evidence="1 2">
    <name type="scientific">Phytoactinopolyspora halophila</name>
    <dbReference type="NCBI Taxonomy" id="1981511"/>
    <lineage>
        <taxon>Bacteria</taxon>
        <taxon>Bacillati</taxon>
        <taxon>Actinomycetota</taxon>
        <taxon>Actinomycetes</taxon>
        <taxon>Jiangellales</taxon>
        <taxon>Jiangellaceae</taxon>
        <taxon>Phytoactinopolyspora</taxon>
    </lineage>
</organism>
<evidence type="ECO:0000313" key="1">
    <source>
        <dbReference type="EMBL" id="RAW11146.1"/>
    </source>
</evidence>
<reference evidence="1 2" key="1">
    <citation type="submission" date="2018-06" db="EMBL/GenBank/DDBJ databases">
        <title>Phytoactinopolyspora halophila sp. nov., a novel halophilic actinomycete isolated from a saline soil in China.</title>
        <authorList>
            <person name="Tang S.-K."/>
        </authorList>
    </citation>
    <scope>NUCLEOTIDE SEQUENCE [LARGE SCALE GENOMIC DNA]</scope>
    <source>
        <strain evidence="1 2">YIM 96934</strain>
    </source>
</reference>
<accession>A0A329QFZ8</accession>
<comment type="caution">
    <text evidence="1">The sequence shown here is derived from an EMBL/GenBank/DDBJ whole genome shotgun (WGS) entry which is preliminary data.</text>
</comment>